<gene>
    <name evidence="1" type="ORF">TrCOL_g7767</name>
</gene>
<dbReference type="AlphaFoldDB" id="A0A9W7GIU7"/>
<accession>A0A9W7GIU7</accession>
<reference evidence="2" key="1">
    <citation type="journal article" date="2023" name="Commun. Biol.">
        <title>Genome analysis of Parmales, the sister group of diatoms, reveals the evolutionary specialization of diatoms from phago-mixotrophs to photoautotrophs.</title>
        <authorList>
            <person name="Ban H."/>
            <person name="Sato S."/>
            <person name="Yoshikawa S."/>
            <person name="Yamada K."/>
            <person name="Nakamura Y."/>
            <person name="Ichinomiya M."/>
            <person name="Sato N."/>
            <person name="Blanc-Mathieu R."/>
            <person name="Endo H."/>
            <person name="Kuwata A."/>
            <person name="Ogata H."/>
        </authorList>
    </citation>
    <scope>NUCLEOTIDE SEQUENCE [LARGE SCALE GENOMIC DNA]</scope>
</reference>
<name>A0A9W7GIU7_9STRA</name>
<dbReference type="OrthoDB" id="188983at2759"/>
<proteinExistence type="predicted"/>
<keyword evidence="2" id="KW-1185">Reference proteome</keyword>
<evidence type="ECO:0000313" key="1">
    <source>
        <dbReference type="EMBL" id="GMI45546.1"/>
    </source>
</evidence>
<dbReference type="EMBL" id="BRYA01000254">
    <property type="protein sequence ID" value="GMI45546.1"/>
    <property type="molecule type" value="Genomic_DNA"/>
</dbReference>
<sequence>MTRSTFLTTATTAAVTTLLPTTILPSPAFAKFGESIYVSPSAAVVDREVLGSAPVQKSVESLVSYKAAVTDLCGKLKSDGQADLVPAIRTTFDFALLRTSLNTLGTAFDEDTQRSLDRISRLIIQDVQELEAASAFKGGGRSEIRRANVEKKLNKLEGAFGELLAFAK</sequence>
<organism evidence="1 2">
    <name type="scientific">Triparma columacea</name>
    <dbReference type="NCBI Taxonomy" id="722753"/>
    <lineage>
        <taxon>Eukaryota</taxon>
        <taxon>Sar</taxon>
        <taxon>Stramenopiles</taxon>
        <taxon>Ochrophyta</taxon>
        <taxon>Bolidophyceae</taxon>
        <taxon>Parmales</taxon>
        <taxon>Triparmaceae</taxon>
        <taxon>Triparma</taxon>
    </lineage>
</organism>
<protein>
    <submittedName>
        <fullName evidence="1">Uncharacterized protein</fullName>
    </submittedName>
</protein>
<comment type="caution">
    <text evidence="1">The sequence shown here is derived from an EMBL/GenBank/DDBJ whole genome shotgun (WGS) entry which is preliminary data.</text>
</comment>
<evidence type="ECO:0000313" key="2">
    <source>
        <dbReference type="Proteomes" id="UP001165065"/>
    </source>
</evidence>
<dbReference type="Proteomes" id="UP001165065">
    <property type="component" value="Unassembled WGS sequence"/>
</dbReference>